<evidence type="ECO:0000313" key="2">
    <source>
        <dbReference type="Proteomes" id="UP000467841"/>
    </source>
</evidence>
<organism evidence="1 2">
    <name type="scientific">Microthlaspi erraticum</name>
    <dbReference type="NCBI Taxonomy" id="1685480"/>
    <lineage>
        <taxon>Eukaryota</taxon>
        <taxon>Viridiplantae</taxon>
        <taxon>Streptophyta</taxon>
        <taxon>Embryophyta</taxon>
        <taxon>Tracheophyta</taxon>
        <taxon>Spermatophyta</taxon>
        <taxon>Magnoliopsida</taxon>
        <taxon>eudicotyledons</taxon>
        <taxon>Gunneridae</taxon>
        <taxon>Pentapetalae</taxon>
        <taxon>rosids</taxon>
        <taxon>malvids</taxon>
        <taxon>Brassicales</taxon>
        <taxon>Brassicaceae</taxon>
        <taxon>Coluteocarpeae</taxon>
        <taxon>Microthlaspi</taxon>
    </lineage>
</organism>
<gene>
    <name evidence="1" type="ORF">MERR_LOCUS5530</name>
</gene>
<dbReference type="AlphaFoldDB" id="A0A6D2HQA1"/>
<accession>A0A6D2HQA1</accession>
<evidence type="ECO:0000313" key="1">
    <source>
        <dbReference type="EMBL" id="CAA7018295.1"/>
    </source>
</evidence>
<name>A0A6D2HQA1_9BRAS</name>
<comment type="caution">
    <text evidence="1">The sequence shown here is derived from an EMBL/GenBank/DDBJ whole genome shotgun (WGS) entry which is preliminary data.</text>
</comment>
<reference evidence="1" key="1">
    <citation type="submission" date="2020-01" db="EMBL/GenBank/DDBJ databases">
        <authorList>
            <person name="Mishra B."/>
        </authorList>
    </citation>
    <scope>NUCLEOTIDE SEQUENCE [LARGE SCALE GENOMIC DNA]</scope>
</reference>
<protein>
    <submittedName>
        <fullName evidence="1">Uncharacterized protein</fullName>
    </submittedName>
</protein>
<dbReference type="OrthoDB" id="1082805at2759"/>
<proteinExistence type="predicted"/>
<dbReference type="EMBL" id="CACVBM020000366">
    <property type="protein sequence ID" value="CAA7018295.1"/>
    <property type="molecule type" value="Genomic_DNA"/>
</dbReference>
<keyword evidence="2" id="KW-1185">Reference proteome</keyword>
<sequence length="198" mass="23301">MDSSLYAVEEEHDTMSTLYPDDEPETFITFEPIYRDNQHTADDYDKNLRRNPKFLFDFEVLYTRVPEPDSDGDDDLDFGYLEERTVHQTREFDKDWLIGGDRDQIQDTVCQILDMIQVPAYRDIVHTLTLDILDLKKLEALSDSPEVERVRVDIEVIVRRFPDVAVAPKSDEAVEKQLQPERTRNRIINTVLYIFNLI</sequence>
<dbReference type="Proteomes" id="UP000467841">
    <property type="component" value="Unassembled WGS sequence"/>
</dbReference>